<keyword evidence="3" id="KW-1185">Reference proteome</keyword>
<name>A0ABV4DAC8_9LACT</name>
<dbReference type="Proteomes" id="UP001565242">
    <property type="component" value="Unassembled WGS sequence"/>
</dbReference>
<dbReference type="RefSeq" id="WP_369917912.1">
    <property type="nucleotide sequence ID" value="NZ_JBCLSQ010000006.1"/>
</dbReference>
<organism evidence="2 3">
    <name type="scientific">Lactococcus muris</name>
    <dbReference type="NCBI Taxonomy" id="2941330"/>
    <lineage>
        <taxon>Bacteria</taxon>
        <taxon>Bacillati</taxon>
        <taxon>Bacillota</taxon>
        <taxon>Bacilli</taxon>
        <taxon>Lactobacillales</taxon>
        <taxon>Streptococcaceae</taxon>
        <taxon>Lactococcus</taxon>
    </lineage>
</organism>
<evidence type="ECO:0008006" key="4">
    <source>
        <dbReference type="Google" id="ProtNLM"/>
    </source>
</evidence>
<dbReference type="EMBL" id="JBCLSQ010000006">
    <property type="protein sequence ID" value="MEY8537563.1"/>
    <property type="molecule type" value="Genomic_DNA"/>
</dbReference>
<keyword evidence="1" id="KW-0472">Membrane</keyword>
<evidence type="ECO:0000256" key="1">
    <source>
        <dbReference type="SAM" id="Phobius"/>
    </source>
</evidence>
<protein>
    <recommendedName>
        <fullName evidence="4">DUF2812 domain-containing protein</fullName>
    </recommendedName>
</protein>
<comment type="caution">
    <text evidence="2">The sequence shown here is derived from an EMBL/GenBank/DDBJ whole genome shotgun (WGS) entry which is preliminary data.</text>
</comment>
<evidence type="ECO:0000313" key="3">
    <source>
        <dbReference type="Proteomes" id="UP001565242"/>
    </source>
</evidence>
<accession>A0ABV4DAC8</accession>
<sequence>MEIHEIKKFTMMRLKSFEGILKTNQMLEAGWFVCGIEGHNILMATTDSNLSDNPSDYPMDNKASIRWVKMNETKDEYRDYIKKLENKNAVELSVTALHLSLVSLICSMLIIFGIIIYFLIN</sequence>
<keyword evidence="1" id="KW-0812">Transmembrane</keyword>
<evidence type="ECO:0000313" key="2">
    <source>
        <dbReference type="EMBL" id="MEY8537563.1"/>
    </source>
</evidence>
<proteinExistence type="predicted"/>
<gene>
    <name evidence="2" type="ORF">AALM99_03745</name>
</gene>
<keyword evidence="1" id="KW-1133">Transmembrane helix</keyword>
<feature type="transmembrane region" description="Helical" evidence="1">
    <location>
        <begin position="92"/>
        <end position="120"/>
    </location>
</feature>
<reference evidence="2 3" key="1">
    <citation type="submission" date="2024-03" db="EMBL/GenBank/DDBJ databases">
        <title>Mouse gut bacterial collection (mGBC) of GemPharmatech.</title>
        <authorList>
            <person name="He Y."/>
            <person name="Dong L."/>
            <person name="Wu D."/>
            <person name="Gao X."/>
            <person name="Lin Z."/>
        </authorList>
    </citation>
    <scope>NUCLEOTIDE SEQUENCE [LARGE SCALE GENOMIC DNA]</scope>
    <source>
        <strain evidence="2 3">20-218</strain>
    </source>
</reference>